<evidence type="ECO:0000313" key="17">
    <source>
        <dbReference type="EMBL" id="SVE14256.1"/>
    </source>
</evidence>
<dbReference type="GO" id="GO:0006260">
    <property type="term" value="P:DNA replication"/>
    <property type="evidence" value="ECO:0007669"/>
    <property type="project" value="UniProtKB-KW"/>
</dbReference>
<sequence length="248" mass="27699">QHWKDSLSQFKQIEDKSTITKTRMALCIYHGVCAGLAVLTEGILVAPLEGVVNCRIISNEDGSRSLAINYAGPIRSAGGTGQALSVLIGDILRRDFGLVPPQMTWNEIERYKEEVSKYGRGLQYRPSNPQLEIIAKNCPVYIDGEGVGEEVSGQRDLPRVLTNRCREGMLLVLCEGLVLKAPKIIKYTDELGFKEWEWLRDFIPGGDDDNEKITELQPIEKFLSDMVAGRPIFAQPMAPGGFRLRYGR</sequence>
<dbReference type="Pfam" id="PF24844">
    <property type="entry name" value="PolC_DP2_central"/>
    <property type="match status" value="1"/>
</dbReference>
<keyword evidence="7" id="KW-0378">Hydrolase</keyword>
<keyword evidence="3" id="KW-0808">Transferase</keyword>
<keyword evidence="11" id="KW-0511">Multifunctional enzyme</keyword>
<feature type="non-terminal residue" evidence="17">
    <location>
        <position position="1"/>
    </location>
</feature>
<reference evidence="17" key="1">
    <citation type="submission" date="2018-05" db="EMBL/GenBank/DDBJ databases">
        <authorList>
            <person name="Lanie J.A."/>
            <person name="Ng W.-L."/>
            <person name="Kazmierczak K.M."/>
            <person name="Andrzejewski T.M."/>
            <person name="Davidsen T.M."/>
            <person name="Wayne K.J."/>
            <person name="Tettelin H."/>
            <person name="Glass J.I."/>
            <person name="Rusch D."/>
            <person name="Podicherti R."/>
            <person name="Tsui H.-C.T."/>
            <person name="Winkler M.E."/>
        </authorList>
    </citation>
    <scope>NUCLEOTIDE SEQUENCE</scope>
</reference>
<dbReference type="EMBL" id="UINC01196995">
    <property type="protein sequence ID" value="SVE14256.1"/>
    <property type="molecule type" value="Genomic_DNA"/>
</dbReference>
<dbReference type="GO" id="GO:0003677">
    <property type="term" value="F:DNA binding"/>
    <property type="evidence" value="ECO:0007669"/>
    <property type="project" value="UniProtKB-KW"/>
</dbReference>
<dbReference type="GO" id="GO:0004527">
    <property type="term" value="F:exonuclease activity"/>
    <property type="evidence" value="ECO:0007669"/>
    <property type="project" value="UniProtKB-KW"/>
</dbReference>
<evidence type="ECO:0000256" key="11">
    <source>
        <dbReference type="ARBA" id="ARBA00023268"/>
    </source>
</evidence>
<keyword evidence="6" id="KW-0540">Nuclease</keyword>
<evidence type="ECO:0000259" key="15">
    <source>
        <dbReference type="Pfam" id="PF03833"/>
    </source>
</evidence>
<accession>A0A383B250</accession>
<evidence type="ECO:0000256" key="3">
    <source>
        <dbReference type="ARBA" id="ARBA00022679"/>
    </source>
</evidence>
<dbReference type="Pfam" id="PF03833">
    <property type="entry name" value="PolC_DP2_N"/>
    <property type="match status" value="1"/>
</dbReference>
<name>A0A383B250_9ZZZZ</name>
<protein>
    <recommendedName>
        <fullName evidence="13">DNA polymerase II large subunit</fullName>
    </recommendedName>
</protein>
<evidence type="ECO:0000256" key="10">
    <source>
        <dbReference type="ARBA" id="ARBA00023125"/>
    </source>
</evidence>
<evidence type="ECO:0000256" key="1">
    <source>
        <dbReference type="ARBA" id="ARBA00011053"/>
    </source>
</evidence>
<evidence type="ECO:0000259" key="16">
    <source>
        <dbReference type="Pfam" id="PF24844"/>
    </source>
</evidence>
<dbReference type="PANTHER" id="PTHR42210">
    <property type="entry name" value="DNA POLYMERASE II LARGE SUBUNIT"/>
    <property type="match status" value="1"/>
</dbReference>
<evidence type="ECO:0000256" key="2">
    <source>
        <dbReference type="ARBA" id="ARBA00011315"/>
    </source>
</evidence>
<dbReference type="InterPro" id="IPR056171">
    <property type="entry name" value="PolC_DP2_central_dom"/>
</dbReference>
<dbReference type="InterPro" id="IPR016033">
    <property type="entry name" value="PolC_DP2_N"/>
</dbReference>
<dbReference type="GO" id="GO:0003887">
    <property type="term" value="F:DNA-directed DNA polymerase activity"/>
    <property type="evidence" value="ECO:0007669"/>
    <property type="project" value="UniProtKB-KW"/>
</dbReference>
<comment type="similarity">
    <text evidence="1">Belongs to the archaeal DNA polymerase II family.</text>
</comment>
<keyword evidence="9" id="KW-0239">DNA-directed DNA polymerase</keyword>
<organism evidence="17">
    <name type="scientific">marine metagenome</name>
    <dbReference type="NCBI Taxonomy" id="408172"/>
    <lineage>
        <taxon>unclassified sequences</taxon>
        <taxon>metagenomes</taxon>
        <taxon>ecological metagenomes</taxon>
    </lineage>
</organism>
<evidence type="ECO:0000256" key="5">
    <source>
        <dbReference type="ARBA" id="ARBA00022705"/>
    </source>
</evidence>
<feature type="domain" description="DNA polymerase II large subunit DP2 central" evidence="16">
    <location>
        <begin position="210"/>
        <end position="248"/>
    </location>
</feature>
<evidence type="ECO:0000256" key="6">
    <source>
        <dbReference type="ARBA" id="ARBA00022722"/>
    </source>
</evidence>
<evidence type="ECO:0000256" key="7">
    <source>
        <dbReference type="ARBA" id="ARBA00022801"/>
    </source>
</evidence>
<keyword evidence="5" id="KW-0235">DNA replication</keyword>
<comment type="function">
    <text evidence="12">Possesses two activities: a DNA synthesis (polymerase) and an exonucleolytic activity that degrades single-stranded DNA in the 3'- to 5'-direction. Has a template-primer preference which is characteristic of a replicative DNA polymerase.</text>
</comment>
<keyword evidence="8" id="KW-0269">Exonuclease</keyword>
<evidence type="ECO:0000256" key="9">
    <source>
        <dbReference type="ARBA" id="ARBA00022932"/>
    </source>
</evidence>
<evidence type="ECO:0000256" key="8">
    <source>
        <dbReference type="ARBA" id="ARBA00022839"/>
    </source>
</evidence>
<comment type="catalytic activity">
    <reaction evidence="14">
        <text>DNA(n) + a 2'-deoxyribonucleoside 5'-triphosphate = DNA(n+1) + diphosphate</text>
        <dbReference type="Rhea" id="RHEA:22508"/>
        <dbReference type="Rhea" id="RHEA-COMP:17339"/>
        <dbReference type="Rhea" id="RHEA-COMP:17340"/>
        <dbReference type="ChEBI" id="CHEBI:33019"/>
        <dbReference type="ChEBI" id="CHEBI:61560"/>
        <dbReference type="ChEBI" id="CHEBI:173112"/>
        <dbReference type="EC" id="2.7.7.7"/>
    </reaction>
</comment>
<keyword evidence="10" id="KW-0238">DNA-binding</keyword>
<dbReference type="InterPro" id="IPR004475">
    <property type="entry name" value="PolC_DP2"/>
</dbReference>
<comment type="subunit">
    <text evidence="2">Heterodimer of a large subunit and a small subunit.</text>
</comment>
<proteinExistence type="inferred from homology"/>
<dbReference type="AlphaFoldDB" id="A0A383B250"/>
<keyword evidence="4" id="KW-0548">Nucleotidyltransferase</keyword>
<evidence type="ECO:0000256" key="4">
    <source>
        <dbReference type="ARBA" id="ARBA00022695"/>
    </source>
</evidence>
<dbReference type="PANTHER" id="PTHR42210:SF1">
    <property type="entry name" value="DNA POLYMERASE II LARGE SUBUNIT"/>
    <property type="match status" value="1"/>
</dbReference>
<evidence type="ECO:0000256" key="12">
    <source>
        <dbReference type="ARBA" id="ARBA00025068"/>
    </source>
</evidence>
<evidence type="ECO:0000256" key="14">
    <source>
        <dbReference type="ARBA" id="ARBA00049244"/>
    </source>
</evidence>
<feature type="non-terminal residue" evidence="17">
    <location>
        <position position="248"/>
    </location>
</feature>
<evidence type="ECO:0000256" key="13">
    <source>
        <dbReference type="ARBA" id="ARBA00026137"/>
    </source>
</evidence>
<feature type="domain" description="DNA polymerase II large subunit DP2 N-terminal" evidence="15">
    <location>
        <begin position="11"/>
        <end position="203"/>
    </location>
</feature>
<gene>
    <name evidence="17" type="ORF">METZ01_LOCUS467110</name>
</gene>